<organism evidence="2 3">
    <name type="scientific">Lentinus brumalis</name>
    <dbReference type="NCBI Taxonomy" id="2498619"/>
    <lineage>
        <taxon>Eukaryota</taxon>
        <taxon>Fungi</taxon>
        <taxon>Dikarya</taxon>
        <taxon>Basidiomycota</taxon>
        <taxon>Agaricomycotina</taxon>
        <taxon>Agaricomycetes</taxon>
        <taxon>Polyporales</taxon>
        <taxon>Polyporaceae</taxon>
        <taxon>Lentinus</taxon>
    </lineage>
</organism>
<name>A0A371DHW8_9APHY</name>
<keyword evidence="3" id="KW-1185">Reference proteome</keyword>
<dbReference type="Proteomes" id="UP000256964">
    <property type="component" value="Unassembled WGS sequence"/>
</dbReference>
<evidence type="ECO:0000313" key="2">
    <source>
        <dbReference type="EMBL" id="RDX52131.1"/>
    </source>
</evidence>
<evidence type="ECO:0000313" key="3">
    <source>
        <dbReference type="Proteomes" id="UP000256964"/>
    </source>
</evidence>
<evidence type="ECO:0000256" key="1">
    <source>
        <dbReference type="SAM" id="MobiDB-lite"/>
    </source>
</evidence>
<dbReference type="AlphaFoldDB" id="A0A371DHW8"/>
<feature type="compositionally biased region" description="Basic and acidic residues" evidence="1">
    <location>
        <begin position="133"/>
        <end position="166"/>
    </location>
</feature>
<proteinExistence type="predicted"/>
<reference evidence="2 3" key="1">
    <citation type="journal article" date="2018" name="Biotechnol. Biofuels">
        <title>Integrative visual omics of the white-rot fungus Polyporus brumalis exposes the biotechnological potential of its oxidative enzymes for delignifying raw plant biomass.</title>
        <authorList>
            <person name="Miyauchi S."/>
            <person name="Rancon A."/>
            <person name="Drula E."/>
            <person name="Hage H."/>
            <person name="Chaduli D."/>
            <person name="Favel A."/>
            <person name="Grisel S."/>
            <person name="Henrissat B."/>
            <person name="Herpoel-Gimbert I."/>
            <person name="Ruiz-Duenas F.J."/>
            <person name="Chevret D."/>
            <person name="Hainaut M."/>
            <person name="Lin J."/>
            <person name="Wang M."/>
            <person name="Pangilinan J."/>
            <person name="Lipzen A."/>
            <person name="Lesage-Meessen L."/>
            <person name="Navarro D."/>
            <person name="Riley R."/>
            <person name="Grigoriev I.V."/>
            <person name="Zhou S."/>
            <person name="Raouche S."/>
            <person name="Rosso M.N."/>
        </authorList>
    </citation>
    <scope>NUCLEOTIDE SEQUENCE [LARGE SCALE GENOMIC DNA]</scope>
    <source>
        <strain evidence="2 3">BRFM 1820</strain>
    </source>
</reference>
<dbReference type="EMBL" id="KZ857391">
    <property type="protein sequence ID" value="RDX52131.1"/>
    <property type="molecule type" value="Genomic_DNA"/>
</dbReference>
<protein>
    <submittedName>
        <fullName evidence="2">Uncharacterized protein</fullName>
    </submittedName>
</protein>
<sequence>MKNCGLSLSGSNGRKTTPSWLFRTRKTPIRVCRAADMFSPSGRSTLECARVWVRRWYVLGAWSTSIHLLTFMSASRCCPQALATMIQRSRGPLECSRAAARVSASVLSPQRRRQASSRRRPECGSHAKTASSEVRKHPEQYQRASEWEAGREEMVGGDRNERRGRR</sequence>
<gene>
    <name evidence="2" type="ORF">OH76DRAFT_194263</name>
</gene>
<accession>A0A371DHW8</accession>
<feature type="region of interest" description="Disordered" evidence="1">
    <location>
        <begin position="106"/>
        <end position="166"/>
    </location>
</feature>